<dbReference type="AlphaFoldDB" id="W0VAU2"/>
<gene>
    <name evidence="1" type="ORF">GJA_3846</name>
</gene>
<evidence type="ECO:0000313" key="2">
    <source>
        <dbReference type="Proteomes" id="UP000027604"/>
    </source>
</evidence>
<sequence length="101" mass="10911">MTVLHIWRSNFIPLRTPAVRRYLAGTGISMLGNWLQQTAQALRVYQLSGGSAAALGTVSFCTGLPPLLFSFFCRRSSTASPAWAALLMRCQQTTLTTGTGS</sequence>
<dbReference type="STRING" id="1349767.GJA_3846"/>
<keyword evidence="2" id="KW-1185">Reference proteome</keyword>
<organism evidence="1 2">
    <name type="scientific">Janthinobacterium agaricidamnosum NBRC 102515 = DSM 9628</name>
    <dbReference type="NCBI Taxonomy" id="1349767"/>
    <lineage>
        <taxon>Bacteria</taxon>
        <taxon>Pseudomonadati</taxon>
        <taxon>Pseudomonadota</taxon>
        <taxon>Betaproteobacteria</taxon>
        <taxon>Burkholderiales</taxon>
        <taxon>Oxalobacteraceae</taxon>
        <taxon>Janthinobacterium</taxon>
    </lineage>
</organism>
<protein>
    <submittedName>
        <fullName evidence="1">Major facilitator superfamily MFS_1 domain protein</fullName>
    </submittedName>
</protein>
<accession>W0VAU2</accession>
<reference evidence="1 2" key="1">
    <citation type="journal article" date="2015" name="Genome Announc.">
        <title>Genome Sequence of Mushroom Soft-Rot Pathogen Janthinobacterium agaricidamnosum.</title>
        <authorList>
            <person name="Graupner K."/>
            <person name="Lackner G."/>
            <person name="Hertweck C."/>
        </authorList>
    </citation>
    <scope>NUCLEOTIDE SEQUENCE [LARGE SCALE GENOMIC DNA]</scope>
    <source>
        <strain evidence="2">NBRC 102515 / DSM 9628</strain>
    </source>
</reference>
<dbReference type="HOGENOM" id="CLU_2287702_0_0_4"/>
<dbReference type="RefSeq" id="WP_038494824.1">
    <property type="nucleotide sequence ID" value="NZ_BCTH01000072.1"/>
</dbReference>
<dbReference type="KEGG" id="jag:GJA_3846"/>
<proteinExistence type="predicted"/>
<name>W0VAU2_9BURK</name>
<evidence type="ECO:0000313" key="1">
    <source>
        <dbReference type="EMBL" id="CDG84458.1"/>
    </source>
</evidence>
<dbReference type="OrthoDB" id="9775268at2"/>
<dbReference type="Proteomes" id="UP000027604">
    <property type="component" value="Chromosome I"/>
</dbReference>
<dbReference type="PATRIC" id="fig|1349767.4.peg.435"/>
<dbReference type="EMBL" id="HG322949">
    <property type="protein sequence ID" value="CDG84458.1"/>
    <property type="molecule type" value="Genomic_DNA"/>
</dbReference>